<dbReference type="InterPro" id="IPR051410">
    <property type="entry name" value="Ferric/Cupric_Reductase"/>
</dbReference>
<keyword evidence="5" id="KW-1185">Reference proteome</keyword>
<dbReference type="Pfam" id="PF08030">
    <property type="entry name" value="NAD_binding_6"/>
    <property type="match status" value="1"/>
</dbReference>
<evidence type="ECO:0000259" key="3">
    <source>
        <dbReference type="Pfam" id="PF08030"/>
    </source>
</evidence>
<dbReference type="AlphaFoldDB" id="A0A6A6YCQ0"/>
<dbReference type="PANTHER" id="PTHR32361:SF26">
    <property type="entry name" value="FAD-BINDING 8 DOMAIN-CONTAINING PROTEIN-RELATED"/>
    <property type="match status" value="1"/>
</dbReference>
<dbReference type="EMBL" id="MU003707">
    <property type="protein sequence ID" value="KAF2806348.1"/>
    <property type="molecule type" value="Genomic_DNA"/>
</dbReference>
<reference evidence="4 6" key="1">
    <citation type="journal article" date="2020" name="Stud. Mycol.">
        <title>101 Dothideomycetes genomes: a test case for predicting lifestyles and emergence of pathogens.</title>
        <authorList>
            <person name="Haridas S."/>
            <person name="Albert R."/>
            <person name="Binder M."/>
            <person name="Bloem J."/>
            <person name="Labutti K."/>
            <person name="Salamov A."/>
            <person name="Andreopoulos B."/>
            <person name="Baker S."/>
            <person name="Barry K."/>
            <person name="Bills G."/>
            <person name="Bluhm B."/>
            <person name="Cannon C."/>
            <person name="Castanera R."/>
            <person name="Culley D."/>
            <person name="Daum C."/>
            <person name="Ezra D."/>
            <person name="Gonzalez J."/>
            <person name="Henrissat B."/>
            <person name="Kuo A."/>
            <person name="Liang C."/>
            <person name="Lipzen A."/>
            <person name="Lutzoni F."/>
            <person name="Magnuson J."/>
            <person name="Mondo S."/>
            <person name="Nolan M."/>
            <person name="Ohm R."/>
            <person name="Pangilinan J."/>
            <person name="Park H.-J."/>
            <person name="Ramirez L."/>
            <person name="Alfaro M."/>
            <person name="Sun H."/>
            <person name="Tritt A."/>
            <person name="Yoshinaga Y."/>
            <person name="Zwiers L.-H."/>
            <person name="Turgeon B."/>
            <person name="Goodwin S."/>
            <person name="Spatafora J."/>
            <person name="Crous P."/>
            <person name="Grigoriev I."/>
        </authorList>
    </citation>
    <scope>NUCLEOTIDE SEQUENCE</scope>
    <source>
        <strain evidence="4 6">CBS 304.34</strain>
    </source>
</reference>
<reference evidence="6" key="2">
    <citation type="submission" date="2020-04" db="EMBL/GenBank/DDBJ databases">
        <authorList>
            <consortium name="NCBI Genome Project"/>
        </authorList>
    </citation>
    <scope>NUCLEOTIDE SEQUENCE</scope>
    <source>
        <strain evidence="6">CBS 304.34</strain>
    </source>
</reference>
<dbReference type="InterPro" id="IPR039261">
    <property type="entry name" value="FNR_nucleotide-bd"/>
</dbReference>
<dbReference type="GO" id="GO:0006826">
    <property type="term" value="P:iron ion transport"/>
    <property type="evidence" value="ECO:0007669"/>
    <property type="project" value="TreeGrafter"/>
</dbReference>
<dbReference type="GeneID" id="54463148"/>
<evidence type="ECO:0000313" key="5">
    <source>
        <dbReference type="Proteomes" id="UP000504636"/>
    </source>
</evidence>
<evidence type="ECO:0000256" key="2">
    <source>
        <dbReference type="ARBA" id="ARBA00023002"/>
    </source>
</evidence>
<dbReference type="OrthoDB" id="4494341at2759"/>
<accession>A0A6A6YCQ0</accession>
<name>A0A6A6YCQ0_9PEZI</name>
<keyword evidence="2" id="KW-0560">Oxidoreductase</keyword>
<organism evidence="4">
    <name type="scientific">Mytilinidion resinicola</name>
    <dbReference type="NCBI Taxonomy" id="574789"/>
    <lineage>
        <taxon>Eukaryota</taxon>
        <taxon>Fungi</taxon>
        <taxon>Dikarya</taxon>
        <taxon>Ascomycota</taxon>
        <taxon>Pezizomycotina</taxon>
        <taxon>Dothideomycetes</taxon>
        <taxon>Pleosporomycetidae</taxon>
        <taxon>Mytilinidiales</taxon>
        <taxon>Mytilinidiaceae</taxon>
        <taxon>Mytilinidion</taxon>
    </lineage>
</organism>
<evidence type="ECO:0000313" key="4">
    <source>
        <dbReference type="EMBL" id="KAF2806348.1"/>
    </source>
</evidence>
<protein>
    <recommendedName>
        <fullName evidence="3">Ferric reductase NAD binding domain-containing protein</fullName>
    </recommendedName>
</protein>
<dbReference type="GO" id="GO:0005886">
    <property type="term" value="C:plasma membrane"/>
    <property type="evidence" value="ECO:0007669"/>
    <property type="project" value="TreeGrafter"/>
</dbReference>
<dbReference type="Proteomes" id="UP000504636">
    <property type="component" value="Unplaced"/>
</dbReference>
<dbReference type="GO" id="GO:0000293">
    <property type="term" value="F:ferric-chelate reductase activity"/>
    <property type="evidence" value="ECO:0007669"/>
    <property type="project" value="TreeGrafter"/>
</dbReference>
<dbReference type="GO" id="GO:0006879">
    <property type="term" value="P:intracellular iron ion homeostasis"/>
    <property type="evidence" value="ECO:0007669"/>
    <property type="project" value="TreeGrafter"/>
</dbReference>
<gene>
    <name evidence="4 6" type="ORF">BDZ99DRAFT_479610</name>
</gene>
<keyword evidence="1" id="KW-0813">Transport</keyword>
<reference evidence="6" key="3">
    <citation type="submission" date="2025-04" db="UniProtKB">
        <authorList>
            <consortium name="RefSeq"/>
        </authorList>
    </citation>
    <scope>IDENTIFICATION</scope>
    <source>
        <strain evidence="6">CBS 304.34</strain>
    </source>
</reference>
<proteinExistence type="predicted"/>
<evidence type="ECO:0000313" key="6">
    <source>
        <dbReference type="RefSeq" id="XP_033573312.1"/>
    </source>
</evidence>
<dbReference type="RefSeq" id="XP_033573312.1">
    <property type="nucleotide sequence ID" value="XM_033722255.1"/>
</dbReference>
<dbReference type="PANTHER" id="PTHR32361">
    <property type="entry name" value="FERRIC/CUPRIC REDUCTASE TRANSMEMBRANE COMPONENT"/>
    <property type="match status" value="1"/>
</dbReference>
<evidence type="ECO:0000256" key="1">
    <source>
        <dbReference type="ARBA" id="ARBA00022448"/>
    </source>
</evidence>
<feature type="domain" description="Ferric reductase NAD binding" evidence="3">
    <location>
        <begin position="24"/>
        <end position="99"/>
    </location>
</feature>
<dbReference type="GO" id="GO:0015677">
    <property type="term" value="P:copper ion import"/>
    <property type="evidence" value="ECO:0007669"/>
    <property type="project" value="TreeGrafter"/>
</dbReference>
<dbReference type="Gene3D" id="3.40.50.80">
    <property type="entry name" value="Nucleotide-binding domain of ferredoxin-NADP reductase (FNR) module"/>
    <property type="match status" value="1"/>
</dbReference>
<dbReference type="InterPro" id="IPR013121">
    <property type="entry name" value="Fe_red_NAD-bd_6"/>
</dbReference>
<sequence length="188" mass="21754">MPTFVFQNNFDNNSKIRAIIEGPTVLLFATSIGIAGQLPYIEKLLKGYYNCKVKIRRIALFWEVESELQTAWVADRMQHLLKEQDTGRILNIRLFVRGNFLSKETRRGDYKQIGERIDITYNAINAKELIRAEFKIRKGLTVVSLCTNDEVGDKLREIVRSMLDDTIYLKKLDFRPILSEKNLVPSAI</sequence>